<evidence type="ECO:0000313" key="2">
    <source>
        <dbReference type="EMBL" id="CAE8606739.1"/>
    </source>
</evidence>
<feature type="region of interest" description="Disordered" evidence="1">
    <location>
        <begin position="144"/>
        <end position="177"/>
    </location>
</feature>
<evidence type="ECO:0000256" key="1">
    <source>
        <dbReference type="SAM" id="MobiDB-lite"/>
    </source>
</evidence>
<keyword evidence="3" id="KW-1185">Reference proteome</keyword>
<accession>A0A813F5E4</accession>
<proteinExistence type="predicted"/>
<gene>
    <name evidence="2" type="ORF">PGLA1383_LOCUS24711</name>
</gene>
<organism evidence="2 3">
    <name type="scientific">Polarella glacialis</name>
    <name type="common">Dinoflagellate</name>
    <dbReference type="NCBI Taxonomy" id="89957"/>
    <lineage>
        <taxon>Eukaryota</taxon>
        <taxon>Sar</taxon>
        <taxon>Alveolata</taxon>
        <taxon>Dinophyceae</taxon>
        <taxon>Suessiales</taxon>
        <taxon>Suessiaceae</taxon>
        <taxon>Polarella</taxon>
    </lineage>
</organism>
<evidence type="ECO:0000313" key="3">
    <source>
        <dbReference type="Proteomes" id="UP000654075"/>
    </source>
</evidence>
<reference evidence="2" key="1">
    <citation type="submission" date="2021-02" db="EMBL/GenBank/DDBJ databases">
        <authorList>
            <person name="Dougan E. K."/>
            <person name="Rhodes N."/>
            <person name="Thang M."/>
            <person name="Chan C."/>
        </authorList>
    </citation>
    <scope>NUCLEOTIDE SEQUENCE</scope>
</reference>
<dbReference type="AlphaFoldDB" id="A0A813F5E4"/>
<name>A0A813F5E4_POLGL</name>
<dbReference type="EMBL" id="CAJNNV010019795">
    <property type="protein sequence ID" value="CAE8606739.1"/>
    <property type="molecule type" value="Genomic_DNA"/>
</dbReference>
<comment type="caution">
    <text evidence="2">The sequence shown here is derived from an EMBL/GenBank/DDBJ whole genome shotgun (WGS) entry which is preliminary data.</text>
</comment>
<sequence length="177" mass="20689">MTMAWQHSTSVRTSTPPTSWRTSMRGWVLQIEVTFNIEDNDILTFNIDDNGILNDIEKGHLPLQVEFDSIWQKAKHFRGEDKNYKTEAMKNLEVEFDSLWQKAKQFSGEDKNNKIEVMKNLENYCLIPYHALNDPLRPRTRTTRKLLLPHSVSRPERSAAPNSKYDKKTALSRTLPR</sequence>
<dbReference type="Proteomes" id="UP000654075">
    <property type="component" value="Unassembled WGS sequence"/>
</dbReference>
<protein>
    <submittedName>
        <fullName evidence="2">Uncharacterized protein</fullName>
    </submittedName>
</protein>